<accession>A0AAD7FXT4</accession>
<dbReference type="Proteomes" id="UP001221757">
    <property type="component" value="Unassembled WGS sequence"/>
</dbReference>
<organism evidence="1 2">
    <name type="scientific">Mycena rosella</name>
    <name type="common">Pink bonnet</name>
    <name type="synonym">Agaricus rosellus</name>
    <dbReference type="NCBI Taxonomy" id="1033263"/>
    <lineage>
        <taxon>Eukaryota</taxon>
        <taxon>Fungi</taxon>
        <taxon>Dikarya</taxon>
        <taxon>Basidiomycota</taxon>
        <taxon>Agaricomycotina</taxon>
        <taxon>Agaricomycetes</taxon>
        <taxon>Agaricomycetidae</taxon>
        <taxon>Agaricales</taxon>
        <taxon>Marasmiineae</taxon>
        <taxon>Mycenaceae</taxon>
        <taxon>Mycena</taxon>
    </lineage>
</organism>
<evidence type="ECO:0000313" key="1">
    <source>
        <dbReference type="EMBL" id="KAJ7649212.1"/>
    </source>
</evidence>
<comment type="caution">
    <text evidence="1">The sequence shown here is derived from an EMBL/GenBank/DDBJ whole genome shotgun (WGS) entry which is preliminary data.</text>
</comment>
<evidence type="ECO:0000313" key="2">
    <source>
        <dbReference type="Proteomes" id="UP001221757"/>
    </source>
</evidence>
<reference evidence="1" key="1">
    <citation type="submission" date="2023-03" db="EMBL/GenBank/DDBJ databases">
        <title>Massive genome expansion in bonnet fungi (Mycena s.s.) driven by repeated elements and novel gene families across ecological guilds.</title>
        <authorList>
            <consortium name="Lawrence Berkeley National Laboratory"/>
            <person name="Harder C.B."/>
            <person name="Miyauchi S."/>
            <person name="Viragh M."/>
            <person name="Kuo A."/>
            <person name="Thoen E."/>
            <person name="Andreopoulos B."/>
            <person name="Lu D."/>
            <person name="Skrede I."/>
            <person name="Drula E."/>
            <person name="Henrissat B."/>
            <person name="Morin E."/>
            <person name="Kohler A."/>
            <person name="Barry K."/>
            <person name="LaButti K."/>
            <person name="Morin E."/>
            <person name="Salamov A."/>
            <person name="Lipzen A."/>
            <person name="Mereny Z."/>
            <person name="Hegedus B."/>
            <person name="Baldrian P."/>
            <person name="Stursova M."/>
            <person name="Weitz H."/>
            <person name="Taylor A."/>
            <person name="Grigoriev I.V."/>
            <person name="Nagy L.G."/>
            <person name="Martin F."/>
            <person name="Kauserud H."/>
        </authorList>
    </citation>
    <scope>NUCLEOTIDE SEQUENCE</scope>
    <source>
        <strain evidence="1">CBHHK067</strain>
    </source>
</reference>
<name>A0AAD7FXT4_MYCRO</name>
<protein>
    <submittedName>
        <fullName evidence="1">Uncharacterized protein</fullName>
    </submittedName>
</protein>
<keyword evidence="2" id="KW-1185">Reference proteome</keyword>
<dbReference type="AlphaFoldDB" id="A0AAD7FXT4"/>
<proteinExistence type="predicted"/>
<sequence length="238" mass="26935">MSDGLDHELLALCWVPSGCMQYHSHNTSEVHACPIRRCVGIPVIHSNTVKEAGVLIGHDYISRQMARQVIRIRIFLFRFHILWFPCGCPQKRPRTTDQRLSSLNCFQSRYTMLAFVVSRMAGLSLPTRKYPVVFEQIELGIHLICYSVGIEQYTVRIVHSTRLVQSVGAREAGTCVPKQPYYYMTRDGTPNPPGRNVGTRTLGHALYFLTPVITARNGSGYSVQNGCFNFDALRKGER</sequence>
<dbReference type="EMBL" id="JARKIE010000368">
    <property type="protein sequence ID" value="KAJ7649212.1"/>
    <property type="molecule type" value="Genomic_DNA"/>
</dbReference>
<gene>
    <name evidence="1" type="ORF">B0H17DRAFT_1147792</name>
</gene>